<dbReference type="EC" id="2.7.13.3" evidence="3"/>
<evidence type="ECO:0000256" key="2">
    <source>
        <dbReference type="ARBA" id="ARBA00004370"/>
    </source>
</evidence>
<keyword evidence="9" id="KW-0843">Virulence</keyword>
<dbReference type="SUPFAM" id="SSF55874">
    <property type="entry name" value="ATPase domain of HSP90 chaperone/DNA topoisomerase II/histidine kinase"/>
    <property type="match status" value="1"/>
</dbReference>
<dbReference type="SMART" id="SM00086">
    <property type="entry name" value="PAC"/>
    <property type="match status" value="1"/>
</dbReference>
<dbReference type="NCBIfam" id="TIGR00229">
    <property type="entry name" value="sensory_box"/>
    <property type="match status" value="1"/>
</dbReference>
<evidence type="ECO:0000259" key="11">
    <source>
        <dbReference type="PROSITE" id="PS50113"/>
    </source>
</evidence>
<keyword evidence="4" id="KW-0597">Phosphoprotein</keyword>
<evidence type="ECO:0000313" key="13">
    <source>
        <dbReference type="EMBL" id="NMG01897.1"/>
    </source>
</evidence>
<dbReference type="InterPro" id="IPR013656">
    <property type="entry name" value="PAS_4"/>
</dbReference>
<evidence type="ECO:0000259" key="10">
    <source>
        <dbReference type="PROSITE" id="PS50112"/>
    </source>
</evidence>
<dbReference type="PANTHER" id="PTHR41523">
    <property type="entry name" value="TWO-COMPONENT SYSTEM SENSOR PROTEIN"/>
    <property type="match status" value="1"/>
</dbReference>
<dbReference type="PROSITE" id="PS50113">
    <property type="entry name" value="PAC"/>
    <property type="match status" value="1"/>
</dbReference>
<dbReference type="SUPFAM" id="SSF55785">
    <property type="entry name" value="PYP-like sensor domain (PAS domain)"/>
    <property type="match status" value="1"/>
</dbReference>
<comment type="caution">
    <text evidence="13">The sequence shown here is derived from an EMBL/GenBank/DDBJ whole genome shotgun (WGS) entry which is preliminary data.</text>
</comment>
<dbReference type="GO" id="GO:0016020">
    <property type="term" value="C:membrane"/>
    <property type="evidence" value="ECO:0007669"/>
    <property type="project" value="UniProtKB-SubCell"/>
</dbReference>
<keyword evidence="14" id="KW-1185">Reference proteome</keyword>
<keyword evidence="8" id="KW-0067">ATP-binding</keyword>
<dbReference type="InterPro" id="IPR001610">
    <property type="entry name" value="PAC"/>
</dbReference>
<accession>A0A972J9Z1</accession>
<sequence>MAARMTIARMLALGFAVMVFLLVLAVALGLNRLAVLNAQVENVVLESWERTVLANRAIDLMNAQTQDTLRLFLPGDPGPIRQAISARIIAIRDILEQLDAELSDPQSRALLKEIISQRSAYVASFLQVAELLDGGQRESAESLIVTQTIPRLNAVLESMDALIALKGSILAETGSDSLAAFKQARALLTSFLVIAVLAALLLSSWITRAVVRPLGGEPAEVKRIVDRIAAGDLAGDIRLRDGDETSLLAAMNHMQSNLRSLIADRMRAERSMHESRQRLFELVETLRDWMWEVDADWRYTFVSPQVRDLLGYEPEEVLGRTPFDLMAPEDAERLRPMLDVNRGGLHPIVALENVNLHKNGQRVVLETSGRPYFDAEGRFAGYRGLDREVSDRKQAEAKRLEEAGRLREALVREVHHRIKNNLQTVIGLLRREAARRPLAHEAIESAINQVQAVAVVHGLYGRVSGHSILLCELLPAVVSSVFDLTGVPIVQEGLDASERRLLVRESETVAVALILNELLTNAVKHSSGAPEEQIHVTFVREQARGSIRIRNPGRLAPEFDFDSGKGVGTGLGLVRALVPVPGVSLRFSESDAGVEVVMTIEPPVVVSPQNG</sequence>
<dbReference type="Gene3D" id="6.10.340.10">
    <property type="match status" value="1"/>
</dbReference>
<dbReference type="CDD" id="cd00130">
    <property type="entry name" value="PAS"/>
    <property type="match status" value="1"/>
</dbReference>
<dbReference type="Proteomes" id="UP000599523">
    <property type="component" value="Unassembled WGS sequence"/>
</dbReference>
<evidence type="ECO:0000256" key="5">
    <source>
        <dbReference type="ARBA" id="ARBA00022679"/>
    </source>
</evidence>
<evidence type="ECO:0000256" key="8">
    <source>
        <dbReference type="ARBA" id="ARBA00022840"/>
    </source>
</evidence>
<dbReference type="InterPro" id="IPR024478">
    <property type="entry name" value="HlyB_4HB_MCP"/>
</dbReference>
<dbReference type="Gene3D" id="3.30.450.20">
    <property type="entry name" value="PAS domain"/>
    <property type="match status" value="1"/>
</dbReference>
<dbReference type="InterPro" id="IPR003660">
    <property type="entry name" value="HAMP_dom"/>
</dbReference>
<dbReference type="InterPro" id="IPR003594">
    <property type="entry name" value="HATPase_dom"/>
</dbReference>
<feature type="domain" description="PAS" evidence="10">
    <location>
        <begin position="275"/>
        <end position="339"/>
    </location>
</feature>
<dbReference type="PROSITE" id="PS50112">
    <property type="entry name" value="PAS"/>
    <property type="match status" value="1"/>
</dbReference>
<dbReference type="CDD" id="cd16936">
    <property type="entry name" value="HATPase_RsbW-like"/>
    <property type="match status" value="1"/>
</dbReference>
<name>A0A972J9Z1_9RHOO</name>
<evidence type="ECO:0000313" key="14">
    <source>
        <dbReference type="Proteomes" id="UP000599523"/>
    </source>
</evidence>
<dbReference type="AlphaFoldDB" id="A0A972J9Z1"/>
<dbReference type="EMBL" id="WTVM01000010">
    <property type="protein sequence ID" value="NMG01897.1"/>
    <property type="molecule type" value="Genomic_DNA"/>
</dbReference>
<dbReference type="CDD" id="cd19411">
    <property type="entry name" value="MCP2201-like_sensor"/>
    <property type="match status" value="1"/>
</dbReference>
<feature type="domain" description="HAMP" evidence="12">
    <location>
        <begin position="220"/>
        <end position="263"/>
    </location>
</feature>
<dbReference type="InterPro" id="IPR035965">
    <property type="entry name" value="PAS-like_dom_sf"/>
</dbReference>
<dbReference type="PANTHER" id="PTHR41523:SF8">
    <property type="entry name" value="ETHYLENE RESPONSE SENSOR PROTEIN"/>
    <property type="match status" value="1"/>
</dbReference>
<evidence type="ECO:0000256" key="3">
    <source>
        <dbReference type="ARBA" id="ARBA00012438"/>
    </source>
</evidence>
<dbReference type="InterPro" id="IPR047347">
    <property type="entry name" value="YvaQ-like_sensor"/>
</dbReference>
<reference evidence="13" key="1">
    <citation type="submission" date="2019-12" db="EMBL/GenBank/DDBJ databases">
        <title>Comparative genomics gives insights into the taxonomy of the Azoarcus-Aromatoleum group and reveals separate origins of nif in the plant-associated Azoarcus and non-plant-associated Aromatoleum sub-groups.</title>
        <authorList>
            <person name="Lafos M."/>
            <person name="Maluk M."/>
            <person name="Batista M."/>
            <person name="Junghare M."/>
            <person name="Carmona M."/>
            <person name="Faoro H."/>
            <person name="Cruz L.M."/>
            <person name="Battistoni F."/>
            <person name="De Souza E."/>
            <person name="Pedrosa F."/>
            <person name="Chen W.-M."/>
            <person name="Poole P.S."/>
            <person name="Dixon R.A."/>
            <person name="James E.K."/>
        </authorList>
    </citation>
    <scope>NUCLEOTIDE SEQUENCE</scope>
    <source>
        <strain evidence="13">NSC3</strain>
    </source>
</reference>
<keyword evidence="7" id="KW-0418">Kinase</keyword>
<dbReference type="Pfam" id="PF02518">
    <property type="entry name" value="HATPase_c"/>
    <property type="match status" value="1"/>
</dbReference>
<dbReference type="RefSeq" id="WP_168986691.1">
    <property type="nucleotide sequence ID" value="NZ_CAWPHM010000011.1"/>
</dbReference>
<dbReference type="Gene3D" id="3.30.565.10">
    <property type="entry name" value="Histidine kinase-like ATPase, C-terminal domain"/>
    <property type="match status" value="1"/>
</dbReference>
<comment type="catalytic activity">
    <reaction evidence="1">
        <text>ATP + protein L-histidine = ADP + protein N-phospho-L-histidine.</text>
        <dbReference type="EC" id="2.7.13.3"/>
    </reaction>
</comment>
<comment type="subcellular location">
    <subcellularLocation>
        <location evidence="2">Membrane</location>
    </subcellularLocation>
</comment>
<dbReference type="Pfam" id="PF12729">
    <property type="entry name" value="4HB_MCP_1"/>
    <property type="match status" value="1"/>
</dbReference>
<dbReference type="GO" id="GO:0007165">
    <property type="term" value="P:signal transduction"/>
    <property type="evidence" value="ECO:0007669"/>
    <property type="project" value="InterPro"/>
</dbReference>
<organism evidence="13 14">
    <name type="scientific">Azoarcus taiwanensis</name>
    <dbReference type="NCBI Taxonomy" id="666964"/>
    <lineage>
        <taxon>Bacteria</taxon>
        <taxon>Pseudomonadati</taxon>
        <taxon>Pseudomonadota</taxon>
        <taxon>Betaproteobacteria</taxon>
        <taxon>Rhodocyclales</taxon>
        <taxon>Zoogloeaceae</taxon>
        <taxon>Azoarcus</taxon>
    </lineage>
</organism>
<keyword evidence="6" id="KW-0547">Nucleotide-binding</keyword>
<dbReference type="Pfam" id="PF07568">
    <property type="entry name" value="HisKA_2"/>
    <property type="match status" value="1"/>
</dbReference>
<proteinExistence type="predicted"/>
<evidence type="ECO:0000256" key="4">
    <source>
        <dbReference type="ARBA" id="ARBA00022553"/>
    </source>
</evidence>
<protein>
    <recommendedName>
        <fullName evidence="3">histidine kinase</fullName>
        <ecNumber evidence="3">2.7.13.3</ecNumber>
    </recommendedName>
</protein>
<evidence type="ECO:0000256" key="9">
    <source>
        <dbReference type="ARBA" id="ARBA00023026"/>
    </source>
</evidence>
<dbReference type="SMART" id="SM00091">
    <property type="entry name" value="PAS"/>
    <property type="match status" value="1"/>
</dbReference>
<dbReference type="InterPro" id="IPR036890">
    <property type="entry name" value="HATPase_C_sf"/>
</dbReference>
<keyword evidence="5" id="KW-0808">Transferase</keyword>
<dbReference type="InterPro" id="IPR000014">
    <property type="entry name" value="PAS"/>
</dbReference>
<dbReference type="GO" id="GO:0005524">
    <property type="term" value="F:ATP binding"/>
    <property type="evidence" value="ECO:0007669"/>
    <property type="project" value="UniProtKB-KW"/>
</dbReference>
<dbReference type="InterPro" id="IPR000700">
    <property type="entry name" value="PAS-assoc_C"/>
</dbReference>
<dbReference type="InterPro" id="IPR011495">
    <property type="entry name" value="Sig_transdc_His_kin_sub2_dim/P"/>
</dbReference>
<evidence type="ECO:0000256" key="6">
    <source>
        <dbReference type="ARBA" id="ARBA00022741"/>
    </source>
</evidence>
<dbReference type="Pfam" id="PF08448">
    <property type="entry name" value="PAS_4"/>
    <property type="match status" value="1"/>
</dbReference>
<evidence type="ECO:0000256" key="1">
    <source>
        <dbReference type="ARBA" id="ARBA00000085"/>
    </source>
</evidence>
<dbReference type="GO" id="GO:0004673">
    <property type="term" value="F:protein histidine kinase activity"/>
    <property type="evidence" value="ECO:0007669"/>
    <property type="project" value="UniProtKB-EC"/>
</dbReference>
<gene>
    <name evidence="13" type="ORF">GPA21_02775</name>
</gene>
<evidence type="ECO:0000259" key="12">
    <source>
        <dbReference type="PROSITE" id="PS50885"/>
    </source>
</evidence>
<evidence type="ECO:0000256" key="7">
    <source>
        <dbReference type="ARBA" id="ARBA00022777"/>
    </source>
</evidence>
<dbReference type="PROSITE" id="PS50885">
    <property type="entry name" value="HAMP"/>
    <property type="match status" value="1"/>
</dbReference>
<feature type="domain" description="PAC" evidence="11">
    <location>
        <begin position="349"/>
        <end position="401"/>
    </location>
</feature>